<evidence type="ECO:0000313" key="2">
    <source>
        <dbReference type="Proteomes" id="UP000247790"/>
    </source>
</evidence>
<accession>A0A2V4W4W0</accession>
<evidence type="ECO:0000313" key="1">
    <source>
        <dbReference type="EMBL" id="PYE49706.1"/>
    </source>
</evidence>
<protein>
    <submittedName>
        <fullName evidence="1">Uncharacterized protein</fullName>
    </submittedName>
</protein>
<reference evidence="1 2" key="1">
    <citation type="submission" date="2018-06" db="EMBL/GenBank/DDBJ databases">
        <title>Genomic Encyclopedia of Type Strains, Phase III (KMG-III): the genomes of soil and plant-associated and newly described type strains.</title>
        <authorList>
            <person name="Whitman W."/>
        </authorList>
    </citation>
    <scope>NUCLEOTIDE SEQUENCE [LARGE SCALE GENOMIC DNA]</scope>
    <source>
        <strain evidence="1 2">CECT 7022</strain>
    </source>
</reference>
<comment type="caution">
    <text evidence="1">The sequence shown here is derived from an EMBL/GenBank/DDBJ whole genome shotgun (WGS) entry which is preliminary data.</text>
</comment>
<sequence>MDDKFIKELRRISRDDRRRSEFMIQGLKETLQERKEEGVFKRWLRRRKIRKSISERFSPDSSSSHKQ</sequence>
<dbReference type="Proteomes" id="UP000247790">
    <property type="component" value="Unassembled WGS sequence"/>
</dbReference>
<gene>
    <name evidence="1" type="ORF">DFQ00_105210</name>
</gene>
<dbReference type="EMBL" id="QJSW01000005">
    <property type="protein sequence ID" value="PYE49706.1"/>
    <property type="molecule type" value="Genomic_DNA"/>
</dbReference>
<proteinExistence type="predicted"/>
<organism evidence="1 2">
    <name type="scientific">Paenibacillus barcinonensis</name>
    <dbReference type="NCBI Taxonomy" id="198119"/>
    <lineage>
        <taxon>Bacteria</taxon>
        <taxon>Bacillati</taxon>
        <taxon>Bacillota</taxon>
        <taxon>Bacilli</taxon>
        <taxon>Bacillales</taxon>
        <taxon>Paenibacillaceae</taxon>
        <taxon>Paenibacillus</taxon>
    </lineage>
</organism>
<name>A0A2V4W4W0_PAEBA</name>
<dbReference type="AlphaFoldDB" id="A0A2V4W4W0"/>